<keyword evidence="1" id="KW-0812">Transmembrane</keyword>
<comment type="caution">
    <text evidence="2">The sequence shown here is derived from an EMBL/GenBank/DDBJ whole genome shotgun (WGS) entry which is preliminary data.</text>
</comment>
<sequence length="102" mass="11081">MGYSTRLIDLGSHFKWKCQVSIHSMPRGDPRVDAASQCLLSMPGVDAVIARLAWPVLLTYGMGFGLLGLDPGSRKHYNSIFSSNKISSLVGGTRMGDIDHCL</sequence>
<keyword evidence="1" id="KW-1133">Transmembrane helix</keyword>
<accession>A0A101M2C7</accession>
<name>A0A101M2C7_PICGL</name>
<keyword evidence="2" id="KW-0496">Mitochondrion</keyword>
<organism evidence="2">
    <name type="scientific">Picea glauca</name>
    <name type="common">White spruce</name>
    <name type="synonym">Pinus glauca</name>
    <dbReference type="NCBI Taxonomy" id="3330"/>
    <lineage>
        <taxon>Eukaryota</taxon>
        <taxon>Viridiplantae</taxon>
        <taxon>Streptophyta</taxon>
        <taxon>Embryophyta</taxon>
        <taxon>Tracheophyta</taxon>
        <taxon>Spermatophyta</taxon>
        <taxon>Pinopsida</taxon>
        <taxon>Pinidae</taxon>
        <taxon>Conifers I</taxon>
        <taxon>Pinales</taxon>
        <taxon>Pinaceae</taxon>
        <taxon>Picea</taxon>
    </lineage>
</organism>
<evidence type="ECO:0000256" key="1">
    <source>
        <dbReference type="SAM" id="Phobius"/>
    </source>
</evidence>
<geneLocation type="mitochondrion" evidence="2"/>
<proteinExistence type="predicted"/>
<keyword evidence="1" id="KW-0472">Membrane</keyword>
<dbReference type="AlphaFoldDB" id="A0A101M2C7"/>
<dbReference type="EMBL" id="LKAM01000002">
    <property type="protein sequence ID" value="KUM49605.1"/>
    <property type="molecule type" value="Genomic_DNA"/>
</dbReference>
<protein>
    <submittedName>
        <fullName evidence="2">Uncharacterized protein</fullName>
    </submittedName>
</protein>
<reference evidence="2" key="1">
    <citation type="journal article" date="2015" name="Genome Biol. Evol.">
        <title>Organellar Genomes of White Spruce (Picea glauca): Assembly and Annotation.</title>
        <authorList>
            <person name="Jackman S.D."/>
            <person name="Warren R.L."/>
            <person name="Gibb E.A."/>
            <person name="Vandervalk B.P."/>
            <person name="Mohamadi H."/>
            <person name="Chu J."/>
            <person name="Raymond A."/>
            <person name="Pleasance S."/>
            <person name="Coope R."/>
            <person name="Wildung M.R."/>
            <person name="Ritland C.E."/>
            <person name="Bousquet J."/>
            <person name="Jones S.J."/>
            <person name="Bohlmann J."/>
            <person name="Birol I."/>
        </authorList>
    </citation>
    <scope>NUCLEOTIDE SEQUENCE [LARGE SCALE GENOMIC DNA]</scope>
    <source>
        <tissue evidence="2">Flushing bud</tissue>
    </source>
</reference>
<gene>
    <name evidence="2" type="ORF">ABT39_MTgene2830</name>
</gene>
<feature type="transmembrane region" description="Helical" evidence="1">
    <location>
        <begin position="49"/>
        <end position="69"/>
    </location>
</feature>
<evidence type="ECO:0000313" key="2">
    <source>
        <dbReference type="EMBL" id="KUM49605.1"/>
    </source>
</evidence>